<feature type="compositionally biased region" description="Low complexity" evidence="5">
    <location>
        <begin position="104"/>
        <end position="113"/>
    </location>
</feature>
<protein>
    <submittedName>
        <fullName evidence="8">RNA polymerase sigma factor</fullName>
    </submittedName>
</protein>
<dbReference type="Pfam" id="PF08281">
    <property type="entry name" value="Sigma70_r4_2"/>
    <property type="match status" value="1"/>
</dbReference>
<evidence type="ECO:0000256" key="1">
    <source>
        <dbReference type="ARBA" id="ARBA00010641"/>
    </source>
</evidence>
<dbReference type="PANTHER" id="PTHR43133:SF25">
    <property type="entry name" value="RNA POLYMERASE SIGMA FACTOR RFAY-RELATED"/>
    <property type="match status" value="1"/>
</dbReference>
<dbReference type="AlphaFoldDB" id="A0AAU3H434"/>
<evidence type="ECO:0000256" key="2">
    <source>
        <dbReference type="ARBA" id="ARBA00023015"/>
    </source>
</evidence>
<dbReference type="GO" id="GO:0006352">
    <property type="term" value="P:DNA-templated transcription initiation"/>
    <property type="evidence" value="ECO:0007669"/>
    <property type="project" value="InterPro"/>
</dbReference>
<dbReference type="InterPro" id="IPR007627">
    <property type="entry name" value="RNA_pol_sigma70_r2"/>
</dbReference>
<evidence type="ECO:0000256" key="5">
    <source>
        <dbReference type="SAM" id="MobiDB-lite"/>
    </source>
</evidence>
<dbReference type="GO" id="GO:0003677">
    <property type="term" value="F:DNA binding"/>
    <property type="evidence" value="ECO:0007669"/>
    <property type="project" value="InterPro"/>
</dbReference>
<dbReference type="CDD" id="cd06171">
    <property type="entry name" value="Sigma70_r4"/>
    <property type="match status" value="1"/>
</dbReference>
<dbReference type="SUPFAM" id="SSF88659">
    <property type="entry name" value="Sigma3 and sigma4 domains of RNA polymerase sigma factors"/>
    <property type="match status" value="1"/>
</dbReference>
<feature type="region of interest" description="Disordered" evidence="5">
    <location>
        <begin position="104"/>
        <end position="126"/>
    </location>
</feature>
<feature type="domain" description="RNA polymerase sigma factor 70 region 4 type 2" evidence="7">
    <location>
        <begin position="142"/>
        <end position="193"/>
    </location>
</feature>
<dbReference type="InterPro" id="IPR036388">
    <property type="entry name" value="WH-like_DNA-bd_sf"/>
</dbReference>
<comment type="similarity">
    <text evidence="1">Belongs to the sigma-70 factor family. ECF subfamily.</text>
</comment>
<dbReference type="EMBL" id="CP109535">
    <property type="protein sequence ID" value="WTZ00154.1"/>
    <property type="molecule type" value="Genomic_DNA"/>
</dbReference>
<evidence type="ECO:0000256" key="3">
    <source>
        <dbReference type="ARBA" id="ARBA00023082"/>
    </source>
</evidence>
<keyword evidence="3" id="KW-0731">Sigma factor</keyword>
<keyword evidence="4" id="KW-0804">Transcription</keyword>
<dbReference type="InterPro" id="IPR039425">
    <property type="entry name" value="RNA_pol_sigma-70-like"/>
</dbReference>
<dbReference type="SUPFAM" id="SSF88946">
    <property type="entry name" value="Sigma2 domain of RNA polymerase sigma factors"/>
    <property type="match status" value="1"/>
</dbReference>
<dbReference type="InterPro" id="IPR014284">
    <property type="entry name" value="RNA_pol_sigma-70_dom"/>
</dbReference>
<dbReference type="InterPro" id="IPR013324">
    <property type="entry name" value="RNA_pol_sigma_r3/r4-like"/>
</dbReference>
<evidence type="ECO:0000259" key="6">
    <source>
        <dbReference type="Pfam" id="PF04542"/>
    </source>
</evidence>
<gene>
    <name evidence="8" type="ORF">OG626_15620</name>
</gene>
<organism evidence="8">
    <name type="scientific">Streptomyces sp. NBC_01401</name>
    <dbReference type="NCBI Taxonomy" id="2903854"/>
    <lineage>
        <taxon>Bacteria</taxon>
        <taxon>Bacillati</taxon>
        <taxon>Actinomycetota</taxon>
        <taxon>Actinomycetes</taxon>
        <taxon>Kitasatosporales</taxon>
        <taxon>Streptomycetaceae</taxon>
        <taxon>Streptomyces</taxon>
    </lineage>
</organism>
<dbReference type="Gene3D" id="1.10.1740.10">
    <property type="match status" value="1"/>
</dbReference>
<dbReference type="NCBIfam" id="TIGR02937">
    <property type="entry name" value="sigma70-ECF"/>
    <property type="match status" value="1"/>
</dbReference>
<dbReference type="InterPro" id="IPR013325">
    <property type="entry name" value="RNA_pol_sigma_r2"/>
</dbReference>
<dbReference type="Gene3D" id="1.10.10.10">
    <property type="entry name" value="Winged helix-like DNA-binding domain superfamily/Winged helix DNA-binding domain"/>
    <property type="match status" value="1"/>
</dbReference>
<evidence type="ECO:0000256" key="4">
    <source>
        <dbReference type="ARBA" id="ARBA00023163"/>
    </source>
</evidence>
<sequence>METAWKAEGEYAESDASVVQRSLEDPDAFAALFDRYAQDIHRYAARRLGTEAADDLMAETFVIAFQQRRRYDLSRPQARPWLYGIVTNLVGGHRRAEARRLRALSRAASTDPGDGSGDASGDGEPLADRVAARVSAEGVRGELAGALAALPARYRDVVLVIAWGDLDYAEAAEALGVPVGTVRSRLHRARKKLREALGGSDPTRLYGEHEEPGHG</sequence>
<dbReference type="PANTHER" id="PTHR43133">
    <property type="entry name" value="RNA POLYMERASE ECF-TYPE SIGMA FACTO"/>
    <property type="match status" value="1"/>
</dbReference>
<feature type="domain" description="RNA polymerase sigma-70 region 2" evidence="6">
    <location>
        <begin position="32"/>
        <end position="99"/>
    </location>
</feature>
<name>A0AAU3H434_9ACTN</name>
<proteinExistence type="inferred from homology"/>
<evidence type="ECO:0000259" key="7">
    <source>
        <dbReference type="Pfam" id="PF08281"/>
    </source>
</evidence>
<reference evidence="8" key="1">
    <citation type="submission" date="2022-10" db="EMBL/GenBank/DDBJ databases">
        <title>The complete genomes of actinobacterial strains from the NBC collection.</title>
        <authorList>
            <person name="Joergensen T.S."/>
            <person name="Alvarez Arevalo M."/>
            <person name="Sterndorff E.B."/>
            <person name="Faurdal D."/>
            <person name="Vuksanovic O."/>
            <person name="Mourched A.-S."/>
            <person name="Charusanti P."/>
            <person name="Shaw S."/>
            <person name="Blin K."/>
            <person name="Weber T."/>
        </authorList>
    </citation>
    <scope>NUCLEOTIDE SEQUENCE</scope>
    <source>
        <strain evidence="8">NBC_01401</strain>
    </source>
</reference>
<dbReference type="GO" id="GO:0016987">
    <property type="term" value="F:sigma factor activity"/>
    <property type="evidence" value="ECO:0007669"/>
    <property type="project" value="UniProtKB-KW"/>
</dbReference>
<dbReference type="Pfam" id="PF04542">
    <property type="entry name" value="Sigma70_r2"/>
    <property type="match status" value="1"/>
</dbReference>
<keyword evidence="2" id="KW-0805">Transcription regulation</keyword>
<accession>A0AAU3H434</accession>
<evidence type="ECO:0000313" key="8">
    <source>
        <dbReference type="EMBL" id="WTZ00154.1"/>
    </source>
</evidence>
<dbReference type="InterPro" id="IPR013249">
    <property type="entry name" value="RNA_pol_sigma70_r4_t2"/>
</dbReference>